<gene>
    <name evidence="1" type="ORF">Tci_012196</name>
</gene>
<comment type="caution">
    <text evidence="1">The sequence shown here is derived from an EMBL/GenBank/DDBJ whole genome shotgun (WGS) entry which is preliminary data.</text>
</comment>
<proteinExistence type="predicted"/>
<reference evidence="1" key="1">
    <citation type="journal article" date="2019" name="Sci. Rep.">
        <title>Draft genome of Tanacetum cinerariifolium, the natural source of mosquito coil.</title>
        <authorList>
            <person name="Yamashiro T."/>
            <person name="Shiraishi A."/>
            <person name="Satake H."/>
            <person name="Nakayama K."/>
        </authorList>
    </citation>
    <scope>NUCLEOTIDE SEQUENCE</scope>
</reference>
<dbReference type="EMBL" id="BKCJ010001274">
    <property type="protein sequence ID" value="GEU40218.1"/>
    <property type="molecule type" value="Genomic_DNA"/>
</dbReference>
<dbReference type="AlphaFoldDB" id="A0A6L2JT04"/>
<accession>A0A6L2JT04</accession>
<evidence type="ECO:0000313" key="1">
    <source>
        <dbReference type="EMBL" id="GEU40218.1"/>
    </source>
</evidence>
<organism evidence="1">
    <name type="scientific">Tanacetum cinerariifolium</name>
    <name type="common">Dalmatian daisy</name>
    <name type="synonym">Chrysanthemum cinerariifolium</name>
    <dbReference type="NCBI Taxonomy" id="118510"/>
    <lineage>
        <taxon>Eukaryota</taxon>
        <taxon>Viridiplantae</taxon>
        <taxon>Streptophyta</taxon>
        <taxon>Embryophyta</taxon>
        <taxon>Tracheophyta</taxon>
        <taxon>Spermatophyta</taxon>
        <taxon>Magnoliopsida</taxon>
        <taxon>eudicotyledons</taxon>
        <taxon>Gunneridae</taxon>
        <taxon>Pentapetalae</taxon>
        <taxon>asterids</taxon>
        <taxon>campanulids</taxon>
        <taxon>Asterales</taxon>
        <taxon>Asteraceae</taxon>
        <taxon>Asteroideae</taxon>
        <taxon>Anthemideae</taxon>
        <taxon>Anthemidinae</taxon>
        <taxon>Tanacetum</taxon>
    </lineage>
</organism>
<name>A0A6L2JT04_TANCI</name>
<protein>
    <submittedName>
        <fullName evidence="1">Zinc finger, CCHC-type</fullName>
    </submittedName>
</protein>
<sequence>MTTSSTNNSVFKGFFEKQKLTGPNFIDWYRQLRIVLSIEDKLNYLEQPIPPAPVAPADPTKTARAKKAKLLADIHNHMKELQTSLEQGNMLFNERKLALENKKTTVEHHMTVLQLWTDKNLMQIERDSAQIEVVVARLKAQIAAYLVEILDMVSQDIDEAFTFSSKRAHIISLLEAFPERHMTEMEGRYTHQLKEIETLCDSLRSARRDLFSYIEEKIEALKEYNSDKISAIHDVSVSEVLQASQPSSSSAAPPPTNATEAIEAMENMNAKLVRRKTKSTLEDHVVELKIKAHLGEMHDLAKQYFEATTAIYKKKYHIEFLLEMLPNLQSEEMNAHLSEKVIDDIERMKL</sequence>